<comment type="caution">
    <text evidence="1">The sequence shown here is derived from an EMBL/GenBank/DDBJ whole genome shotgun (WGS) entry which is preliminary data.</text>
</comment>
<protein>
    <submittedName>
        <fullName evidence="1">Uncharacterized protein</fullName>
    </submittedName>
</protein>
<organism evidence="1 2">
    <name type="scientific">Acinetobacter proteolyticus</name>
    <dbReference type="NCBI Taxonomy" id="1776741"/>
    <lineage>
        <taxon>Bacteria</taxon>
        <taxon>Pseudomonadati</taxon>
        <taxon>Pseudomonadota</taxon>
        <taxon>Gammaproteobacteria</taxon>
        <taxon>Moraxellales</taxon>
        <taxon>Moraxellaceae</taxon>
        <taxon>Acinetobacter</taxon>
    </lineage>
</organism>
<evidence type="ECO:0000313" key="2">
    <source>
        <dbReference type="Proteomes" id="UP000233553"/>
    </source>
</evidence>
<dbReference type="AlphaFoldDB" id="A0A2N0WGE5"/>
<sequence>MGRISSVFERIWWDSNRFFEGVSRFDIFMFSLLLFPVGVERYVNIPLQAYIEQKKEIHVEQAENESVLLDLKPLVKQEPQLKNVSQAFLTFFPEKSLMNDDLFRLKGFILKNKLEIKSIGYEYEALKDIPVFKVKIKAKLKGGYRAQRNLTYDLFSNFPHLSMPVFSLKGESDQVYESDIDLNLYYRTEQTGSLGGEKNAPPNL</sequence>
<name>A0A2N0WGE5_9GAMM</name>
<proteinExistence type="predicted"/>
<accession>A0A2N0WGE5</accession>
<evidence type="ECO:0000313" key="1">
    <source>
        <dbReference type="EMBL" id="PKF34145.1"/>
    </source>
</evidence>
<dbReference type="Proteomes" id="UP000233553">
    <property type="component" value="Unassembled WGS sequence"/>
</dbReference>
<dbReference type="EMBL" id="PISJ01000012">
    <property type="protein sequence ID" value="PKF34145.1"/>
    <property type="molecule type" value="Genomic_DNA"/>
</dbReference>
<reference evidence="1 2" key="1">
    <citation type="submission" date="2017-12" db="EMBL/GenBank/DDBJ databases">
        <title>Draft Genome sequences of multiple microbial strains isolated from spacecraft associated surfaces.</title>
        <authorList>
            <person name="Seuylemezian A."/>
            <person name="Vaishampayan P."/>
            <person name="Venkateswaran K."/>
        </authorList>
    </citation>
    <scope>NUCLEOTIDE SEQUENCE [LARGE SCALE GENOMIC DNA]</scope>
    <source>
        <strain evidence="1 2">2P01AA</strain>
    </source>
</reference>
<gene>
    <name evidence="1" type="ORF">CW311_08080</name>
</gene>